<keyword evidence="2" id="KW-1133">Transmembrane helix</keyword>
<feature type="signal peptide" evidence="3">
    <location>
        <begin position="1"/>
        <end position="26"/>
    </location>
</feature>
<proteinExistence type="predicted"/>
<keyword evidence="2" id="KW-0472">Membrane</keyword>
<keyword evidence="5" id="KW-1185">Reference proteome</keyword>
<evidence type="ECO:0000256" key="3">
    <source>
        <dbReference type="SAM" id="SignalP"/>
    </source>
</evidence>
<feature type="transmembrane region" description="Helical" evidence="2">
    <location>
        <begin position="206"/>
        <end position="225"/>
    </location>
</feature>
<protein>
    <submittedName>
        <fullName evidence="4">LPXTG cell wall anchor domain-containing protein</fullName>
    </submittedName>
</protein>
<evidence type="ECO:0000313" key="5">
    <source>
        <dbReference type="Proteomes" id="UP001183420"/>
    </source>
</evidence>
<feature type="region of interest" description="Disordered" evidence="1">
    <location>
        <begin position="121"/>
        <end position="204"/>
    </location>
</feature>
<reference evidence="5" key="1">
    <citation type="submission" date="2023-07" db="EMBL/GenBank/DDBJ databases">
        <title>30 novel species of actinomycetes from the DSMZ collection.</title>
        <authorList>
            <person name="Nouioui I."/>
        </authorList>
    </citation>
    <scope>NUCLEOTIDE SEQUENCE [LARGE SCALE GENOMIC DNA]</scope>
    <source>
        <strain evidence="5">DSM 44918</strain>
    </source>
</reference>
<dbReference type="EMBL" id="JAVREM010000024">
    <property type="protein sequence ID" value="MDT0320441.1"/>
    <property type="molecule type" value="Genomic_DNA"/>
</dbReference>
<evidence type="ECO:0000313" key="4">
    <source>
        <dbReference type="EMBL" id="MDT0320441.1"/>
    </source>
</evidence>
<gene>
    <name evidence="4" type="ORF">RNC47_19065</name>
</gene>
<dbReference type="RefSeq" id="WP_311600325.1">
    <property type="nucleotide sequence ID" value="NZ_JAVREM010000024.1"/>
</dbReference>
<keyword evidence="3" id="KW-0732">Signal</keyword>
<keyword evidence="2" id="KW-0812">Transmembrane</keyword>
<accession>A0ABU2LS62</accession>
<organism evidence="4 5">
    <name type="scientific">Streptomyces millisiae</name>
    <dbReference type="NCBI Taxonomy" id="3075542"/>
    <lineage>
        <taxon>Bacteria</taxon>
        <taxon>Bacillati</taxon>
        <taxon>Actinomycetota</taxon>
        <taxon>Actinomycetes</taxon>
        <taxon>Kitasatosporales</taxon>
        <taxon>Streptomycetaceae</taxon>
        <taxon>Streptomyces</taxon>
    </lineage>
</organism>
<sequence>MRKLTLLGTAAAAGALLVAGATPALATENEVGLHQNPPITADDPEFAGNGECPTIPADQDGWHFVLPTNDAVFLELRVTFEQGGEQVVTVFGPPSDKHAYVASAPGDTLIAASATVEGGPVDFRLSHTCPATEDSEEPAEQEPATEEPDEPGQQEPATEEPETQAPGAGTDGGSAEEEPAAEPTSEPAQSSGDDADLAETGSNTPVIAASTGALALLAVGGYLALRRRGQTNRT</sequence>
<dbReference type="NCBIfam" id="TIGR01167">
    <property type="entry name" value="LPXTG_anchor"/>
    <property type="match status" value="1"/>
</dbReference>
<comment type="caution">
    <text evidence="4">The sequence shown here is derived from an EMBL/GenBank/DDBJ whole genome shotgun (WGS) entry which is preliminary data.</text>
</comment>
<evidence type="ECO:0000256" key="2">
    <source>
        <dbReference type="SAM" id="Phobius"/>
    </source>
</evidence>
<feature type="compositionally biased region" description="Low complexity" evidence="1">
    <location>
        <begin position="181"/>
        <end position="191"/>
    </location>
</feature>
<evidence type="ECO:0000256" key="1">
    <source>
        <dbReference type="SAM" id="MobiDB-lite"/>
    </source>
</evidence>
<dbReference type="Proteomes" id="UP001183420">
    <property type="component" value="Unassembled WGS sequence"/>
</dbReference>
<feature type="chain" id="PRO_5046392736" evidence="3">
    <location>
        <begin position="27"/>
        <end position="234"/>
    </location>
</feature>
<feature type="compositionally biased region" description="Acidic residues" evidence="1">
    <location>
        <begin position="133"/>
        <end position="162"/>
    </location>
</feature>
<name>A0ABU2LS62_9ACTN</name>